<evidence type="ECO:0000313" key="4">
    <source>
        <dbReference type="Proteomes" id="UP000607197"/>
    </source>
</evidence>
<dbReference type="Proteomes" id="UP000607197">
    <property type="component" value="Unassembled WGS sequence"/>
</dbReference>
<name>A0A830F7A5_9EURY</name>
<evidence type="ECO:0000259" key="1">
    <source>
        <dbReference type="Pfam" id="PF24038"/>
    </source>
</evidence>
<evidence type="ECO:0000259" key="2">
    <source>
        <dbReference type="Pfam" id="PF24042"/>
    </source>
</evidence>
<protein>
    <submittedName>
        <fullName evidence="3">Transcriptional regulator</fullName>
    </submittedName>
</protein>
<dbReference type="CDD" id="cd00090">
    <property type="entry name" value="HTH_ARSR"/>
    <property type="match status" value="1"/>
</dbReference>
<reference evidence="3" key="1">
    <citation type="journal article" date="2014" name="Int. J. Syst. Evol. Microbiol.">
        <title>Complete genome sequence of Corynebacterium casei LMG S-19264T (=DSM 44701T), isolated from a smear-ripened cheese.</title>
        <authorList>
            <consortium name="US DOE Joint Genome Institute (JGI-PGF)"/>
            <person name="Walter F."/>
            <person name="Albersmeier A."/>
            <person name="Kalinowski J."/>
            <person name="Ruckert C."/>
        </authorList>
    </citation>
    <scope>NUCLEOTIDE SEQUENCE</scope>
    <source>
        <strain evidence="3">JCM 19596</strain>
    </source>
</reference>
<dbReference type="Pfam" id="PF24042">
    <property type="entry name" value="DUF7351"/>
    <property type="match status" value="1"/>
</dbReference>
<dbReference type="AlphaFoldDB" id="A0A830F7A5"/>
<organism evidence="3 4">
    <name type="scientific">Halocalculus aciditolerans</name>
    <dbReference type="NCBI Taxonomy" id="1383812"/>
    <lineage>
        <taxon>Archaea</taxon>
        <taxon>Methanobacteriati</taxon>
        <taxon>Methanobacteriota</taxon>
        <taxon>Stenosarchaea group</taxon>
        <taxon>Halobacteria</taxon>
        <taxon>Halobacteriales</taxon>
        <taxon>Halobacteriaceae</taxon>
        <taxon>Halocalculus</taxon>
    </lineage>
</organism>
<dbReference type="Gene3D" id="1.10.10.10">
    <property type="entry name" value="Winged helix-like DNA-binding domain superfamily/Winged helix DNA-binding domain"/>
    <property type="match status" value="1"/>
</dbReference>
<sequence>MDDAVIETLPPAEAFALVGDETRFAILEALAEADASVAFTELRERVGVRDSGQFNYHLRKLDGRFVAKDDGYRLTPAGRRLVGAVLSGGFTAEFDADPIPLDAGCPRCDTALAVRFEESRVFVVCDDCDYHVVHVDVPPAVVEDYERDAVPGVVDRWIKRFVTSLDYGICPFCDGRIDRSVPVRGDPDAPGWVAEYDYPAGVRDACRRCGFDATSGVPVQLLHRPAVVAFYHDHGVDLREQPLWAFDFEDDSTARVTARDPLRLAVDYHADGDTLTLTLDADLTVLDSRVA</sequence>
<comment type="caution">
    <text evidence="3">The sequence shown here is derived from an EMBL/GenBank/DDBJ whole genome shotgun (WGS) entry which is preliminary data.</text>
</comment>
<dbReference type="InterPro" id="IPR055771">
    <property type="entry name" value="DUF7347"/>
</dbReference>
<dbReference type="RefSeq" id="WP_188980470.1">
    <property type="nucleotide sequence ID" value="NZ_BMPG01000005.1"/>
</dbReference>
<feature type="domain" description="DUF7347" evidence="1">
    <location>
        <begin position="11"/>
        <end position="85"/>
    </location>
</feature>
<dbReference type="InterPro" id="IPR055775">
    <property type="entry name" value="DUF7351"/>
</dbReference>
<dbReference type="Pfam" id="PF24038">
    <property type="entry name" value="DUF7347"/>
    <property type="match status" value="1"/>
</dbReference>
<dbReference type="InterPro" id="IPR036388">
    <property type="entry name" value="WH-like_DNA-bd_sf"/>
</dbReference>
<dbReference type="InterPro" id="IPR011991">
    <property type="entry name" value="ArsR-like_HTH"/>
</dbReference>
<dbReference type="EMBL" id="BMPG01000005">
    <property type="protein sequence ID" value="GGL70351.1"/>
    <property type="molecule type" value="Genomic_DNA"/>
</dbReference>
<gene>
    <name evidence="3" type="ORF">GCM10009039_30480</name>
</gene>
<feature type="domain" description="DUF7351" evidence="2">
    <location>
        <begin position="102"/>
        <end position="285"/>
    </location>
</feature>
<accession>A0A830F7A5</accession>
<evidence type="ECO:0000313" key="3">
    <source>
        <dbReference type="EMBL" id="GGL70351.1"/>
    </source>
</evidence>
<dbReference type="OrthoDB" id="8482at2157"/>
<dbReference type="SUPFAM" id="SSF46785">
    <property type="entry name" value="Winged helix' DNA-binding domain"/>
    <property type="match status" value="1"/>
</dbReference>
<dbReference type="InterPro" id="IPR036390">
    <property type="entry name" value="WH_DNA-bd_sf"/>
</dbReference>
<proteinExistence type="predicted"/>
<reference evidence="3" key="2">
    <citation type="submission" date="2020-09" db="EMBL/GenBank/DDBJ databases">
        <authorList>
            <person name="Sun Q."/>
            <person name="Ohkuma M."/>
        </authorList>
    </citation>
    <scope>NUCLEOTIDE SEQUENCE</scope>
    <source>
        <strain evidence="3">JCM 19596</strain>
    </source>
</reference>
<keyword evidence="4" id="KW-1185">Reference proteome</keyword>